<evidence type="ECO:0000256" key="1">
    <source>
        <dbReference type="SAM" id="MobiDB-lite"/>
    </source>
</evidence>
<comment type="caution">
    <text evidence="2">The sequence shown here is derived from an EMBL/GenBank/DDBJ whole genome shotgun (WGS) entry which is preliminary data.</text>
</comment>
<gene>
    <name evidence="2" type="ORF">QM012_008359</name>
</gene>
<accession>A0ABR0TJI3</accession>
<organism evidence="2 3">
    <name type="scientific">Aureobasidium pullulans</name>
    <name type="common">Black yeast</name>
    <name type="synonym">Pullularia pullulans</name>
    <dbReference type="NCBI Taxonomy" id="5580"/>
    <lineage>
        <taxon>Eukaryota</taxon>
        <taxon>Fungi</taxon>
        <taxon>Dikarya</taxon>
        <taxon>Ascomycota</taxon>
        <taxon>Pezizomycotina</taxon>
        <taxon>Dothideomycetes</taxon>
        <taxon>Dothideomycetidae</taxon>
        <taxon>Dothideales</taxon>
        <taxon>Saccotheciaceae</taxon>
        <taxon>Aureobasidium</taxon>
    </lineage>
</organism>
<feature type="region of interest" description="Disordered" evidence="1">
    <location>
        <begin position="80"/>
        <end position="102"/>
    </location>
</feature>
<evidence type="ECO:0000313" key="3">
    <source>
        <dbReference type="Proteomes" id="UP001341245"/>
    </source>
</evidence>
<name>A0ABR0TJI3_AURPU</name>
<keyword evidence="3" id="KW-1185">Reference proteome</keyword>
<protein>
    <submittedName>
        <fullName evidence="2">Uncharacterized protein</fullName>
    </submittedName>
</protein>
<evidence type="ECO:0000313" key="2">
    <source>
        <dbReference type="EMBL" id="KAK6004497.1"/>
    </source>
</evidence>
<dbReference type="EMBL" id="JASGXD010000007">
    <property type="protein sequence ID" value="KAK6004497.1"/>
    <property type="molecule type" value="Genomic_DNA"/>
</dbReference>
<sequence>MSKAYADCIAQQAKLGIVRGASGEDESGKGIVSNAEAMARAEFKHNREEKWLLKGKGCMYSALEEAEEVELGGETEFVRPGACVGRDVDEQPQEPGDEPKDI</sequence>
<reference evidence="2 3" key="1">
    <citation type="submission" date="2023-11" db="EMBL/GenBank/DDBJ databases">
        <title>Draft genome sequence and annotation of the polyextremotolerant black yeast-like fungus Aureobasidium pullulans NRRL 62042.</title>
        <authorList>
            <person name="Dielentheis-Frenken M.R.E."/>
            <person name="Wibberg D."/>
            <person name="Blank L.M."/>
            <person name="Tiso T."/>
        </authorList>
    </citation>
    <scope>NUCLEOTIDE SEQUENCE [LARGE SCALE GENOMIC DNA]</scope>
    <source>
        <strain evidence="2 3">NRRL 62042</strain>
    </source>
</reference>
<proteinExistence type="predicted"/>
<dbReference type="Proteomes" id="UP001341245">
    <property type="component" value="Unassembled WGS sequence"/>
</dbReference>